<dbReference type="GO" id="GO:1990904">
    <property type="term" value="C:ribonucleoprotein complex"/>
    <property type="evidence" value="ECO:0007669"/>
    <property type="project" value="TreeGrafter"/>
</dbReference>
<dbReference type="InterPro" id="IPR047042">
    <property type="entry name" value="BipA_II"/>
</dbReference>
<dbReference type="Gene3D" id="3.30.70.870">
    <property type="entry name" value="Elongation Factor G (Translational Gtpase), domain 3"/>
    <property type="match status" value="1"/>
</dbReference>
<feature type="binding site" evidence="4">
    <location>
        <begin position="130"/>
        <end position="133"/>
    </location>
    <ligand>
        <name>GTP</name>
        <dbReference type="ChEBI" id="CHEBI:37565"/>
    </ligand>
</feature>
<dbReference type="Pfam" id="PF03144">
    <property type="entry name" value="GTP_EFTU_D2"/>
    <property type="match status" value="1"/>
</dbReference>
<accession>A0A200I1S9</accession>
<dbReference type="SMART" id="SM00838">
    <property type="entry name" value="EFG_C"/>
    <property type="match status" value="1"/>
</dbReference>
<dbReference type="InterPro" id="IPR047041">
    <property type="entry name" value="BipA_GTP-bd_dom"/>
</dbReference>
<dbReference type="GO" id="GO:0019843">
    <property type="term" value="F:rRNA binding"/>
    <property type="evidence" value="ECO:0007669"/>
    <property type="project" value="UniProtKB-KW"/>
</dbReference>
<sequence length="613" mass="68652">MNYREDIRNIAIIAHVDHGKTTLVDELLKQSHTLDARTQLQERAMDSNALEKERGITILAKNTAVEYNGTKINIMDTPGHADFGGEVERIMKMVDGVLLVVDAYEGTMPQTRFVLKKALEQKVTPIVVVNKIDKPSARPEHVVDEVLELFIELGADDDQLDFPVVYTSALNGTSSLSSDPADQEKTMAPVFDTILEHIPAPIDNSDEPLQFQVSLLDYNEYVGRIGIGRVFRGTIRVGDQVALMKLDGDVKKFRVTKIFGFFGLKRLEIEEAKAGDLIAVSGMEDIFVGETVTPADHQEALPILHIDEPTLQMTFLVNNSPFAGREGKFVTARKIEERLMAQLQTDVSLRVDPIGPDSWIVSGRGELHLSILIENMRREGYELQVSRPEVIEREIDGVKCEPFERVQIDTPEEYMGAVIESLGMRKAEMQDMINTGNGQVRIIFLAPARGLIGYTTEFLSMTRGYGIMHHTFDQYLPMIQGQIGGRHHGALVSIDTGKATTYSIMSIEERGTVFVEPGTEVYEGMIVGENSRDNDLTVNITKAKQMTNVRSATKDQTAVIKKPKILTLEESLEFLNDDEYCEVTPESIRLRKQILNKNEREKAAKKRKMAEQA</sequence>
<dbReference type="HAMAP" id="MF_00849">
    <property type="entry name" value="BipA"/>
    <property type="match status" value="1"/>
</dbReference>
<dbReference type="GO" id="GO:0043022">
    <property type="term" value="F:ribosome binding"/>
    <property type="evidence" value="ECO:0007669"/>
    <property type="project" value="UniProtKB-UniRule"/>
</dbReference>
<dbReference type="AlphaFoldDB" id="A0A200I1S9"/>
<keyword evidence="4" id="KW-0694">RNA-binding</keyword>
<dbReference type="EMBL" id="NIBL01000001">
    <property type="protein sequence ID" value="OUZ19052.1"/>
    <property type="molecule type" value="Genomic_DNA"/>
</dbReference>
<comment type="subcellular location">
    <subcellularLocation>
        <location evidence="4">Cytoplasm</location>
    </subcellularLocation>
    <text evidence="4">Binds to ribosomes.</text>
</comment>
<dbReference type="RefSeq" id="WP_016252115.1">
    <property type="nucleotide sequence ID" value="NZ_AP035890.1"/>
</dbReference>
<name>A0A200I1S9_9ENTE</name>
<dbReference type="PROSITE" id="PS00301">
    <property type="entry name" value="G_TR_1"/>
    <property type="match status" value="1"/>
</dbReference>
<evidence type="ECO:0000313" key="10">
    <source>
        <dbReference type="Proteomes" id="UP000196503"/>
    </source>
</evidence>
<dbReference type="CDD" id="cd16263">
    <property type="entry name" value="BipA_III"/>
    <property type="match status" value="1"/>
</dbReference>
<dbReference type="InterPro" id="IPR000640">
    <property type="entry name" value="EFG_V-like"/>
</dbReference>
<dbReference type="GO" id="GO:0005525">
    <property type="term" value="F:GTP binding"/>
    <property type="evidence" value="ECO:0007669"/>
    <property type="project" value="UniProtKB-UniRule"/>
</dbReference>
<dbReference type="GO" id="GO:0009409">
    <property type="term" value="P:response to cold"/>
    <property type="evidence" value="ECO:0007669"/>
    <property type="project" value="UniProtKB-ARBA"/>
</dbReference>
<dbReference type="InterPro" id="IPR042116">
    <property type="entry name" value="TypA/BipA_C"/>
</dbReference>
<evidence type="ECO:0000256" key="2">
    <source>
        <dbReference type="ARBA" id="ARBA00023134"/>
    </source>
</evidence>
<dbReference type="FunFam" id="2.40.30.10:FF:000016">
    <property type="entry name" value="GTP-binding protein TypA"/>
    <property type="match status" value="1"/>
</dbReference>
<evidence type="ECO:0000313" key="6">
    <source>
        <dbReference type="EMBL" id="MDT2796001.1"/>
    </source>
</evidence>
<dbReference type="InterPro" id="IPR027417">
    <property type="entry name" value="P-loop_NTPase"/>
</dbReference>
<dbReference type="PROSITE" id="PS51722">
    <property type="entry name" value="G_TR_2"/>
    <property type="match status" value="1"/>
</dbReference>
<dbReference type="InterPro" id="IPR000795">
    <property type="entry name" value="T_Tr_GTP-bd_dom"/>
</dbReference>
<reference evidence="7" key="4">
    <citation type="submission" date="2023-12" db="EMBL/GenBank/DDBJ databases">
        <title>Molecular genomic analyses of Enterococcus cecorum from sepsis oubreaks in broilers.</title>
        <authorList>
            <person name="Rhoads D."/>
            <person name="Alrubaye A."/>
        </authorList>
    </citation>
    <scope>NUCLEOTIDE SEQUENCE</scope>
    <source>
        <strain evidence="7">1755</strain>
    </source>
</reference>
<dbReference type="EMBL" id="JAXOGL010000003">
    <property type="protein sequence ID" value="MDZ5597240.1"/>
    <property type="molecule type" value="Genomic_DNA"/>
</dbReference>
<dbReference type="Proteomes" id="UP000588071">
    <property type="component" value="Unassembled WGS sequence"/>
</dbReference>
<dbReference type="GO" id="GO:0003924">
    <property type="term" value="F:GTPase activity"/>
    <property type="evidence" value="ECO:0007669"/>
    <property type="project" value="UniProtKB-UniRule"/>
</dbReference>
<dbReference type="Gene3D" id="2.40.50.250">
    <property type="entry name" value="bipa protein"/>
    <property type="match status" value="1"/>
</dbReference>
<dbReference type="NCBIfam" id="TIGR00231">
    <property type="entry name" value="small_GTP"/>
    <property type="match status" value="1"/>
</dbReference>
<dbReference type="Proteomes" id="UP001290582">
    <property type="component" value="Unassembled WGS sequence"/>
</dbReference>
<keyword evidence="4" id="KW-0690">Ribosome biogenesis</keyword>
<dbReference type="CDD" id="cd01891">
    <property type="entry name" value="TypA_BipA"/>
    <property type="match status" value="1"/>
</dbReference>
<dbReference type="InterPro" id="IPR004161">
    <property type="entry name" value="EFTu-like_2"/>
</dbReference>
<proteinExistence type="inferred from homology"/>
<dbReference type="GO" id="GO:0005829">
    <property type="term" value="C:cytosol"/>
    <property type="evidence" value="ECO:0007669"/>
    <property type="project" value="TreeGrafter"/>
</dbReference>
<dbReference type="Pfam" id="PF21018">
    <property type="entry name" value="BipA_C"/>
    <property type="match status" value="1"/>
</dbReference>
<dbReference type="EMBL" id="JABAFV010000001">
    <property type="protein sequence ID" value="NME48733.1"/>
    <property type="molecule type" value="Genomic_DNA"/>
</dbReference>
<reference evidence="9 10" key="1">
    <citation type="submission" date="2017-05" db="EMBL/GenBank/DDBJ databases">
        <title>The Genome Sequence of Enterococcus faecium 2D5_DIV0622.</title>
        <authorList>
            <consortium name="The Broad Institute Genomics Platform"/>
            <consortium name="The Broad Institute Genomic Center for Infectious Diseases"/>
            <person name="Earl A."/>
            <person name="Manson A."/>
            <person name="Schwartman J."/>
            <person name="Gilmore M."/>
            <person name="Abouelleil A."/>
            <person name="Cao P."/>
            <person name="Chapman S."/>
            <person name="Cusick C."/>
            <person name="Shea T."/>
            <person name="Young S."/>
            <person name="Neafsey D."/>
            <person name="Nusbaum C."/>
            <person name="Birren B."/>
        </authorList>
    </citation>
    <scope>NUCLEOTIDE SEQUENCE [LARGE SCALE GENOMIC DNA]</scope>
    <source>
        <strain evidence="9 10">2D5_DIV0622</strain>
    </source>
</reference>
<dbReference type="PANTHER" id="PTHR42908:SF8">
    <property type="entry name" value="TR-TYPE G DOMAIN-CONTAINING PROTEIN"/>
    <property type="match status" value="1"/>
</dbReference>
<dbReference type="InterPro" id="IPR048876">
    <property type="entry name" value="BipA_C"/>
</dbReference>
<dbReference type="CDD" id="cd03691">
    <property type="entry name" value="BipA_TypA_II"/>
    <property type="match status" value="1"/>
</dbReference>
<dbReference type="InterPro" id="IPR031157">
    <property type="entry name" value="G_TR_CS"/>
</dbReference>
<dbReference type="SUPFAM" id="SSF50447">
    <property type="entry name" value="Translation proteins"/>
    <property type="match status" value="1"/>
</dbReference>
<dbReference type="FunFam" id="3.30.70.870:FF:000003">
    <property type="entry name" value="GTP-binding protein TypA"/>
    <property type="match status" value="1"/>
</dbReference>
<dbReference type="Pfam" id="PF00679">
    <property type="entry name" value="EFG_C"/>
    <property type="match status" value="1"/>
</dbReference>
<dbReference type="EC" id="3.6.5.-" evidence="4"/>
<dbReference type="CDD" id="cd03710">
    <property type="entry name" value="BipA_TypA_C"/>
    <property type="match status" value="1"/>
</dbReference>
<dbReference type="GO" id="GO:0000049">
    <property type="term" value="F:tRNA binding"/>
    <property type="evidence" value="ECO:0007669"/>
    <property type="project" value="UniProtKB-KW"/>
</dbReference>
<evidence type="ECO:0000313" key="11">
    <source>
        <dbReference type="Proteomes" id="UP000588071"/>
    </source>
</evidence>
<keyword evidence="2 4" id="KW-0342">GTP-binding</keyword>
<dbReference type="InterPro" id="IPR006298">
    <property type="entry name" value="BipA"/>
</dbReference>
<keyword evidence="4" id="KW-0820">tRNA-binding</keyword>
<feature type="binding site" evidence="4">
    <location>
        <begin position="17"/>
        <end position="22"/>
    </location>
    <ligand>
        <name>GTP</name>
        <dbReference type="ChEBI" id="CHEBI:37565"/>
    </ligand>
</feature>
<protein>
    <recommendedName>
        <fullName evidence="4">Large ribosomal subunit assembly factor BipA</fullName>
        <ecNumber evidence="4">3.6.5.-</ecNumber>
    </recommendedName>
    <alternativeName>
        <fullName evidence="4">GTP-binding protein BipA</fullName>
    </alternativeName>
</protein>
<evidence type="ECO:0000259" key="5">
    <source>
        <dbReference type="PROSITE" id="PS51722"/>
    </source>
</evidence>
<comment type="subunit">
    <text evidence="4">Monomer.</text>
</comment>
<dbReference type="Gene3D" id="2.40.30.10">
    <property type="entry name" value="Translation factors"/>
    <property type="match status" value="1"/>
</dbReference>
<reference evidence="6" key="3">
    <citation type="submission" date="2023-03" db="EMBL/GenBank/DDBJ databases">
        <authorList>
            <person name="Shen W."/>
            <person name="Cai J."/>
        </authorList>
    </citation>
    <scope>NUCLEOTIDE SEQUENCE</scope>
    <source>
        <strain evidence="6">B245-2</strain>
    </source>
</reference>
<evidence type="ECO:0000313" key="8">
    <source>
        <dbReference type="EMBL" id="NME48733.1"/>
    </source>
</evidence>
<gene>
    <name evidence="6" type="primary">typA</name>
    <name evidence="4" type="synonym">bipA</name>
    <name evidence="9" type="ORF">A5869_000701</name>
    <name evidence="8" type="ORF">HF857_00380</name>
    <name evidence="6" type="ORF">P7H47_01770</name>
    <name evidence="7" type="ORF">U1294_03230</name>
</gene>
<dbReference type="InterPro" id="IPR047043">
    <property type="entry name" value="BipA_III"/>
</dbReference>
<dbReference type="SUPFAM" id="SSF52540">
    <property type="entry name" value="P-loop containing nucleoside triphosphate hydrolases"/>
    <property type="match status" value="1"/>
</dbReference>
<keyword evidence="4" id="KW-0963">Cytoplasm</keyword>
<dbReference type="GO" id="GO:0000027">
    <property type="term" value="P:ribosomal large subunit assembly"/>
    <property type="evidence" value="ECO:0007669"/>
    <property type="project" value="UniProtKB-UniRule"/>
</dbReference>
<dbReference type="Gene3D" id="3.40.50.300">
    <property type="entry name" value="P-loop containing nucleotide triphosphate hydrolases"/>
    <property type="match status" value="1"/>
</dbReference>
<organism evidence="9 10">
    <name type="scientific">Enterococcus cecorum</name>
    <dbReference type="NCBI Taxonomy" id="44008"/>
    <lineage>
        <taxon>Bacteria</taxon>
        <taxon>Bacillati</taxon>
        <taxon>Bacillota</taxon>
        <taxon>Bacilli</taxon>
        <taxon>Lactobacillales</taxon>
        <taxon>Enterococcaceae</taxon>
        <taxon>Enterococcus</taxon>
    </lineage>
</organism>
<evidence type="ECO:0000256" key="1">
    <source>
        <dbReference type="ARBA" id="ARBA00022741"/>
    </source>
</evidence>
<evidence type="ECO:0000313" key="7">
    <source>
        <dbReference type="EMBL" id="MDZ5597240.1"/>
    </source>
</evidence>
<comment type="caution">
    <text evidence="9">The sequence shown here is derived from an EMBL/GenBank/DDBJ whole genome shotgun (WGS) entry which is preliminary data.</text>
</comment>
<dbReference type="InterPro" id="IPR009000">
    <property type="entry name" value="Transl_B-barrel_sf"/>
</dbReference>
<dbReference type="FunFam" id="2.40.50.250:FF:000001">
    <property type="entry name" value="GTP-binding protein TypA"/>
    <property type="match status" value="1"/>
</dbReference>
<evidence type="ECO:0000256" key="3">
    <source>
        <dbReference type="ARBA" id="ARBA00048548"/>
    </source>
</evidence>
<dbReference type="InterPro" id="IPR005225">
    <property type="entry name" value="Small_GTP-bd"/>
</dbReference>
<dbReference type="GeneID" id="60871614"/>
<comment type="catalytic activity">
    <reaction evidence="3 4">
        <text>GTP + H2O = GDP + phosphate + H(+)</text>
        <dbReference type="Rhea" id="RHEA:19669"/>
        <dbReference type="ChEBI" id="CHEBI:15377"/>
        <dbReference type="ChEBI" id="CHEBI:15378"/>
        <dbReference type="ChEBI" id="CHEBI:37565"/>
        <dbReference type="ChEBI" id="CHEBI:43474"/>
        <dbReference type="ChEBI" id="CHEBI:58189"/>
    </reaction>
</comment>
<dbReference type="InterPro" id="IPR035647">
    <property type="entry name" value="EFG_III/V"/>
</dbReference>
<dbReference type="FunFam" id="3.40.50.300:FF:000055">
    <property type="entry name" value="GTP-binding protein TypA"/>
    <property type="match status" value="1"/>
</dbReference>
<dbReference type="FunFam" id="3.30.70.240:FF:000002">
    <property type="entry name" value="GTP-binding protein TypA"/>
    <property type="match status" value="1"/>
</dbReference>
<dbReference type="GO" id="GO:0010467">
    <property type="term" value="P:gene expression"/>
    <property type="evidence" value="ECO:0007669"/>
    <property type="project" value="UniProtKB-ARBA"/>
</dbReference>
<feature type="domain" description="Tr-type G" evidence="5">
    <location>
        <begin position="5"/>
        <end position="202"/>
    </location>
</feature>
<reference evidence="8 11" key="2">
    <citation type="submission" date="2020-04" db="EMBL/GenBank/DDBJ databases">
        <authorList>
            <person name="Hitch T.C.A."/>
            <person name="Wylensek D."/>
            <person name="Clavel T."/>
        </authorList>
    </citation>
    <scope>NUCLEOTIDE SEQUENCE [LARGE SCALE GENOMIC DNA]</scope>
    <source>
        <strain evidence="8 11">WCA-380-WT-3C</strain>
    </source>
</reference>
<keyword evidence="4" id="KW-0378">Hydrolase</keyword>
<dbReference type="EMBL" id="JARQBI010000003">
    <property type="protein sequence ID" value="MDT2796001.1"/>
    <property type="molecule type" value="Genomic_DNA"/>
</dbReference>
<dbReference type="Gene3D" id="3.30.70.240">
    <property type="match status" value="1"/>
</dbReference>
<keyword evidence="4" id="KW-0699">rRNA-binding</keyword>
<dbReference type="Proteomes" id="UP000196503">
    <property type="component" value="Unassembled WGS sequence"/>
</dbReference>
<dbReference type="Proteomes" id="UP001255696">
    <property type="component" value="Unassembled WGS sequence"/>
</dbReference>
<evidence type="ECO:0000313" key="9">
    <source>
        <dbReference type="EMBL" id="OUZ19052.1"/>
    </source>
</evidence>
<keyword evidence="1 4" id="KW-0547">Nucleotide-binding</keyword>
<comment type="function">
    <text evidence="4">A 50S ribosomal subunit assembly protein with GTPase activity, required for 50S subunit assembly at low temperatures, may also play a role in translation. Binds GTP and analogs. Binds the 70S ribosome between the 30S and 50S subunits, in a similar position as ribosome-bound EF-G; it contacts a number of ribosomal proteins, both rRNAs and the A-site tRNA.</text>
</comment>
<dbReference type="NCBIfam" id="TIGR01394">
    <property type="entry name" value="TypA_BipA"/>
    <property type="match status" value="1"/>
</dbReference>
<dbReference type="Pfam" id="PF00009">
    <property type="entry name" value="GTP_EFTU"/>
    <property type="match status" value="1"/>
</dbReference>
<dbReference type="SUPFAM" id="SSF54980">
    <property type="entry name" value="EF-G C-terminal domain-like"/>
    <property type="match status" value="2"/>
</dbReference>
<comment type="similarity">
    <text evidence="4">Belongs to the TRAFAC class translation factor GTPase superfamily. Classic translation factor GTPase family. BipA subfamily.</text>
</comment>
<dbReference type="PRINTS" id="PR00315">
    <property type="entry name" value="ELONGATNFCT"/>
</dbReference>
<dbReference type="InterPro" id="IPR035651">
    <property type="entry name" value="BipA_V"/>
</dbReference>
<dbReference type="PANTHER" id="PTHR42908">
    <property type="entry name" value="TRANSLATION ELONGATION FACTOR-RELATED"/>
    <property type="match status" value="1"/>
</dbReference>
<evidence type="ECO:0000256" key="4">
    <source>
        <dbReference type="HAMAP-Rule" id="MF_00849"/>
    </source>
</evidence>